<feature type="non-terminal residue" evidence="1">
    <location>
        <position position="1"/>
    </location>
</feature>
<name>A0ABS8UQA4_DATST</name>
<organism evidence="1 2">
    <name type="scientific">Datura stramonium</name>
    <name type="common">Jimsonweed</name>
    <name type="synonym">Common thornapple</name>
    <dbReference type="NCBI Taxonomy" id="4076"/>
    <lineage>
        <taxon>Eukaryota</taxon>
        <taxon>Viridiplantae</taxon>
        <taxon>Streptophyta</taxon>
        <taxon>Embryophyta</taxon>
        <taxon>Tracheophyta</taxon>
        <taxon>Spermatophyta</taxon>
        <taxon>Magnoliopsida</taxon>
        <taxon>eudicotyledons</taxon>
        <taxon>Gunneridae</taxon>
        <taxon>Pentapetalae</taxon>
        <taxon>asterids</taxon>
        <taxon>lamiids</taxon>
        <taxon>Solanales</taxon>
        <taxon>Solanaceae</taxon>
        <taxon>Solanoideae</taxon>
        <taxon>Datureae</taxon>
        <taxon>Datura</taxon>
    </lineage>
</organism>
<keyword evidence="2" id="KW-1185">Reference proteome</keyword>
<comment type="caution">
    <text evidence="1">The sequence shown here is derived from an EMBL/GenBank/DDBJ whole genome shotgun (WGS) entry which is preliminary data.</text>
</comment>
<protein>
    <submittedName>
        <fullName evidence="1">Uncharacterized protein</fullName>
    </submittedName>
</protein>
<evidence type="ECO:0000313" key="2">
    <source>
        <dbReference type="Proteomes" id="UP000823775"/>
    </source>
</evidence>
<evidence type="ECO:0000313" key="1">
    <source>
        <dbReference type="EMBL" id="MCD9560240.1"/>
    </source>
</evidence>
<dbReference type="EMBL" id="JACEIK010002289">
    <property type="protein sequence ID" value="MCD9560240.1"/>
    <property type="molecule type" value="Genomic_DNA"/>
</dbReference>
<reference evidence="1 2" key="1">
    <citation type="journal article" date="2021" name="BMC Genomics">
        <title>Datura genome reveals duplications of psychoactive alkaloid biosynthetic genes and high mutation rate following tissue culture.</title>
        <authorList>
            <person name="Rajewski A."/>
            <person name="Carter-House D."/>
            <person name="Stajich J."/>
            <person name="Litt A."/>
        </authorList>
    </citation>
    <scope>NUCLEOTIDE SEQUENCE [LARGE SCALE GENOMIC DNA]</scope>
    <source>
        <strain evidence="1">AR-01</strain>
    </source>
</reference>
<dbReference type="Proteomes" id="UP000823775">
    <property type="component" value="Unassembled WGS sequence"/>
</dbReference>
<sequence length="81" mass="9197">AVRAMLSYPNAPWSDMMFARTIEPSNMMFEGTKLRVVRTILGSSTSELSSMPTWHHDPSEWARAWSVIGAQLARAQKHSYE</sequence>
<proteinExistence type="predicted"/>
<feature type="non-terminal residue" evidence="1">
    <location>
        <position position="81"/>
    </location>
</feature>
<accession>A0ABS8UQA4</accession>
<gene>
    <name evidence="1" type="ORF">HAX54_018744</name>
</gene>